<dbReference type="Gramene" id="XM_028338004.1">
    <property type="protein sequence ID" value="XP_028193805.1"/>
    <property type="gene ID" value="LOC114379366"/>
</dbReference>
<reference evidence="1 2" key="1">
    <citation type="submission" date="2018-09" db="EMBL/GenBank/DDBJ databases">
        <title>A high-quality reference genome of wild soybean provides a powerful tool to mine soybean genomes.</title>
        <authorList>
            <person name="Xie M."/>
            <person name="Chung C.Y.L."/>
            <person name="Li M.-W."/>
            <person name="Wong F.-L."/>
            <person name="Chan T.-F."/>
            <person name="Lam H.-M."/>
        </authorList>
    </citation>
    <scope>NUCLEOTIDE SEQUENCE [LARGE SCALE GENOMIC DNA]</scope>
    <source>
        <strain evidence="2">cv. W05</strain>
        <tissue evidence="1">Hypocotyl of etiolated seedlings</tissue>
    </source>
</reference>
<dbReference type="Proteomes" id="UP000289340">
    <property type="component" value="Chromosome 12"/>
</dbReference>
<protein>
    <submittedName>
        <fullName evidence="1">EEF1A lysine methyltransferase 4</fullName>
    </submittedName>
</protein>
<proteinExistence type="predicted"/>
<gene>
    <name evidence="1" type="ORF">D0Y65_033371</name>
</gene>
<organism evidence="1 2">
    <name type="scientific">Glycine soja</name>
    <name type="common">Wild soybean</name>
    <dbReference type="NCBI Taxonomy" id="3848"/>
    <lineage>
        <taxon>Eukaryota</taxon>
        <taxon>Viridiplantae</taxon>
        <taxon>Streptophyta</taxon>
        <taxon>Embryophyta</taxon>
        <taxon>Tracheophyta</taxon>
        <taxon>Spermatophyta</taxon>
        <taxon>Magnoliopsida</taxon>
        <taxon>eudicotyledons</taxon>
        <taxon>Gunneridae</taxon>
        <taxon>Pentapetalae</taxon>
        <taxon>rosids</taxon>
        <taxon>fabids</taxon>
        <taxon>Fabales</taxon>
        <taxon>Fabaceae</taxon>
        <taxon>Papilionoideae</taxon>
        <taxon>50 kb inversion clade</taxon>
        <taxon>NPAAA clade</taxon>
        <taxon>indigoferoid/millettioid clade</taxon>
        <taxon>Phaseoleae</taxon>
        <taxon>Glycine</taxon>
        <taxon>Glycine subgen. Soja</taxon>
    </lineage>
</organism>
<dbReference type="AlphaFoldDB" id="A0A445HKJ9"/>
<name>A0A445HKJ9_GLYSO</name>
<sequence>MDVLFVDSGNPWNPKPETISKVMATLKGVHGVLKAGGTFISVTFGQPHFRRPIFNAPDFSWSVEWTTFGETFHYFVYVLKKGQRSSHDDIPPVKRFEARLLIYFMKS</sequence>
<dbReference type="GO" id="GO:0032259">
    <property type="term" value="P:methylation"/>
    <property type="evidence" value="ECO:0007669"/>
    <property type="project" value="UniProtKB-KW"/>
</dbReference>
<dbReference type="GO" id="GO:0008168">
    <property type="term" value="F:methyltransferase activity"/>
    <property type="evidence" value="ECO:0007669"/>
    <property type="project" value="UniProtKB-KW"/>
</dbReference>
<keyword evidence="1" id="KW-0808">Transferase</keyword>
<accession>A0A445HKJ9</accession>
<dbReference type="EMBL" id="QZWG01000012">
    <property type="protein sequence ID" value="RZB74278.1"/>
    <property type="molecule type" value="Genomic_DNA"/>
</dbReference>
<dbReference type="Gene3D" id="3.40.50.150">
    <property type="entry name" value="Vaccinia Virus protein VP39"/>
    <property type="match status" value="1"/>
</dbReference>
<keyword evidence="1" id="KW-0489">Methyltransferase</keyword>
<keyword evidence="2" id="KW-1185">Reference proteome</keyword>
<dbReference type="SMR" id="A0A445HKJ9"/>
<evidence type="ECO:0000313" key="2">
    <source>
        <dbReference type="Proteomes" id="UP000289340"/>
    </source>
</evidence>
<comment type="caution">
    <text evidence="1">The sequence shown here is derived from an EMBL/GenBank/DDBJ whole genome shotgun (WGS) entry which is preliminary data.</text>
</comment>
<dbReference type="InterPro" id="IPR029063">
    <property type="entry name" value="SAM-dependent_MTases_sf"/>
</dbReference>
<evidence type="ECO:0000313" key="1">
    <source>
        <dbReference type="EMBL" id="RZB74278.1"/>
    </source>
</evidence>